<dbReference type="GO" id="GO:0043122">
    <property type="term" value="P:regulation of canonical NF-kappaB signal transduction"/>
    <property type="evidence" value="ECO:0007669"/>
    <property type="project" value="TreeGrafter"/>
</dbReference>
<dbReference type="FunFam" id="3.30.40.10:FF:000121">
    <property type="entry name" value="TNF receptor-associated factor"/>
    <property type="match status" value="1"/>
</dbReference>
<keyword evidence="3 7" id="KW-0479">Metal-binding</keyword>
<comment type="subcellular location">
    <subcellularLocation>
        <location evidence="1">Cytoplasm</location>
    </subcellularLocation>
</comment>
<evidence type="ECO:0000256" key="2">
    <source>
        <dbReference type="ARBA" id="ARBA00022490"/>
    </source>
</evidence>
<dbReference type="Pfam" id="PF02176">
    <property type="entry name" value="zf-TRAF"/>
    <property type="match status" value="2"/>
</dbReference>
<dbReference type="InterPro" id="IPR008974">
    <property type="entry name" value="TRAF-like"/>
</dbReference>
<evidence type="ECO:0000256" key="8">
    <source>
        <dbReference type="SAM" id="MobiDB-lite"/>
    </source>
</evidence>
<dbReference type="GO" id="GO:0005737">
    <property type="term" value="C:cytoplasm"/>
    <property type="evidence" value="ECO:0007669"/>
    <property type="project" value="UniProtKB-SubCell"/>
</dbReference>
<feature type="zinc finger region" description="TRAF-type" evidence="7">
    <location>
        <begin position="255"/>
        <end position="298"/>
    </location>
</feature>
<feature type="compositionally biased region" description="Low complexity" evidence="8">
    <location>
        <begin position="134"/>
        <end position="152"/>
    </location>
</feature>
<dbReference type="InterPro" id="IPR001293">
    <property type="entry name" value="Znf_TRAF"/>
</dbReference>
<dbReference type="Gene3D" id="2.60.210.10">
    <property type="entry name" value="Apoptosis, Tumor Necrosis Factor Receptor Associated Protein 2, Chain A"/>
    <property type="match status" value="1"/>
</dbReference>
<evidence type="ECO:0000256" key="3">
    <source>
        <dbReference type="ARBA" id="ARBA00022723"/>
    </source>
</evidence>
<gene>
    <name evidence="12" type="ORF">FBUS_01375</name>
</gene>
<name>A0A8E0S3Y7_9TREM</name>
<dbReference type="InterPro" id="IPR001841">
    <property type="entry name" value="Znf_RING"/>
</dbReference>
<evidence type="ECO:0000259" key="9">
    <source>
        <dbReference type="PROSITE" id="PS50089"/>
    </source>
</evidence>
<feature type="zinc finger region" description="TRAF-type" evidence="7">
    <location>
        <begin position="310"/>
        <end position="360"/>
    </location>
</feature>
<dbReference type="PROSITE" id="PS50089">
    <property type="entry name" value="ZF_RING_2"/>
    <property type="match status" value="1"/>
</dbReference>
<feature type="compositionally biased region" description="Basic and acidic residues" evidence="8">
    <location>
        <begin position="50"/>
        <end position="60"/>
    </location>
</feature>
<dbReference type="SUPFAM" id="SSF57850">
    <property type="entry name" value="RING/U-box"/>
    <property type="match status" value="1"/>
</dbReference>
<protein>
    <submittedName>
        <fullName evidence="12">TNF receptor-associated factor 4</fullName>
    </submittedName>
</protein>
<keyword evidence="6 7" id="KW-0862">Zinc</keyword>
<dbReference type="GO" id="GO:0042981">
    <property type="term" value="P:regulation of apoptotic process"/>
    <property type="evidence" value="ECO:0007669"/>
    <property type="project" value="InterPro"/>
</dbReference>
<keyword evidence="13" id="KW-1185">Reference proteome</keyword>
<evidence type="ECO:0000259" key="10">
    <source>
        <dbReference type="PROSITE" id="PS50144"/>
    </source>
</evidence>
<dbReference type="SMART" id="SM00061">
    <property type="entry name" value="MATH"/>
    <property type="match status" value="1"/>
</dbReference>
<evidence type="ECO:0000256" key="6">
    <source>
        <dbReference type="ARBA" id="ARBA00022833"/>
    </source>
</evidence>
<evidence type="ECO:0000256" key="7">
    <source>
        <dbReference type="PROSITE-ProRule" id="PRU00207"/>
    </source>
</evidence>
<feature type="domain" description="TRAF-type" evidence="11">
    <location>
        <begin position="310"/>
        <end position="360"/>
    </location>
</feature>
<dbReference type="AlphaFoldDB" id="A0A8E0S3Y7"/>
<dbReference type="Gene3D" id="3.30.40.10">
    <property type="entry name" value="Zinc/RING finger domain, C3HC4 (zinc finger)"/>
    <property type="match status" value="3"/>
</dbReference>
<evidence type="ECO:0000313" key="12">
    <source>
        <dbReference type="EMBL" id="KAA0200649.1"/>
    </source>
</evidence>
<accession>A0A8E0S3Y7</accession>
<feature type="region of interest" description="Disordered" evidence="8">
    <location>
        <begin position="1"/>
        <end position="152"/>
    </location>
</feature>
<feature type="compositionally biased region" description="Basic and acidic residues" evidence="8">
    <location>
        <begin position="70"/>
        <end position="85"/>
    </location>
</feature>
<evidence type="ECO:0000256" key="1">
    <source>
        <dbReference type="ARBA" id="ARBA00004496"/>
    </source>
</evidence>
<dbReference type="EMBL" id="LUCM01000372">
    <property type="protein sequence ID" value="KAA0200649.1"/>
    <property type="molecule type" value="Genomic_DNA"/>
</dbReference>
<feature type="domain" description="TRAF-type" evidence="11">
    <location>
        <begin position="255"/>
        <end position="298"/>
    </location>
</feature>
<dbReference type="OrthoDB" id="5574452at2759"/>
<evidence type="ECO:0000256" key="5">
    <source>
        <dbReference type="ARBA" id="ARBA00022771"/>
    </source>
</evidence>
<dbReference type="GO" id="GO:0007165">
    <property type="term" value="P:signal transduction"/>
    <property type="evidence" value="ECO:0007669"/>
    <property type="project" value="InterPro"/>
</dbReference>
<reference evidence="12" key="1">
    <citation type="submission" date="2019-05" db="EMBL/GenBank/DDBJ databases">
        <title>Annotation for the trematode Fasciolopsis buski.</title>
        <authorList>
            <person name="Choi Y.-J."/>
        </authorList>
    </citation>
    <scope>NUCLEOTIDE SEQUENCE</scope>
    <source>
        <strain evidence="12">HT</strain>
        <tissue evidence="12">Whole worm</tissue>
    </source>
</reference>
<dbReference type="GO" id="GO:0008270">
    <property type="term" value="F:zinc ion binding"/>
    <property type="evidence" value="ECO:0007669"/>
    <property type="project" value="UniProtKB-KW"/>
</dbReference>
<dbReference type="SUPFAM" id="SSF49599">
    <property type="entry name" value="TRAF domain-like"/>
    <property type="match status" value="3"/>
</dbReference>
<feature type="compositionally biased region" description="Basic and acidic residues" evidence="8">
    <location>
        <begin position="92"/>
        <end position="111"/>
    </location>
</feature>
<keyword evidence="12" id="KW-0675">Receptor</keyword>
<dbReference type="InterPro" id="IPR049342">
    <property type="entry name" value="TRAF1-6_MATH_dom"/>
</dbReference>
<keyword evidence="2" id="KW-0963">Cytoplasm</keyword>
<keyword evidence="5 7" id="KW-0863">Zinc-finger</keyword>
<dbReference type="InterPro" id="IPR013083">
    <property type="entry name" value="Znf_RING/FYVE/PHD"/>
</dbReference>
<feature type="compositionally biased region" description="Basic residues" evidence="8">
    <location>
        <begin position="27"/>
        <end position="42"/>
    </location>
</feature>
<dbReference type="PANTHER" id="PTHR10131:SF151">
    <property type="entry name" value="TNF RECEPTOR ASSOCIATED FACTOR (TRAF) HOMOLOG"/>
    <property type="match status" value="1"/>
</dbReference>
<dbReference type="PANTHER" id="PTHR10131">
    <property type="entry name" value="TNF RECEPTOR ASSOCIATED FACTOR"/>
    <property type="match status" value="1"/>
</dbReference>
<dbReference type="CDD" id="cd00270">
    <property type="entry name" value="MATH_TRAF_C"/>
    <property type="match status" value="1"/>
</dbReference>
<evidence type="ECO:0000256" key="4">
    <source>
        <dbReference type="ARBA" id="ARBA00022737"/>
    </source>
</evidence>
<dbReference type="Pfam" id="PF21355">
    <property type="entry name" value="TRAF-mep_MATH"/>
    <property type="match status" value="1"/>
</dbReference>
<organism evidence="12 13">
    <name type="scientific">Fasciolopsis buskii</name>
    <dbReference type="NCBI Taxonomy" id="27845"/>
    <lineage>
        <taxon>Eukaryota</taxon>
        <taxon>Metazoa</taxon>
        <taxon>Spiralia</taxon>
        <taxon>Lophotrochozoa</taxon>
        <taxon>Platyhelminthes</taxon>
        <taxon>Trematoda</taxon>
        <taxon>Digenea</taxon>
        <taxon>Plagiorchiida</taxon>
        <taxon>Echinostomata</taxon>
        <taxon>Echinostomatoidea</taxon>
        <taxon>Fasciolidae</taxon>
        <taxon>Fasciolopsis</taxon>
    </lineage>
</organism>
<proteinExistence type="predicted"/>
<dbReference type="InterPro" id="IPR002083">
    <property type="entry name" value="MATH/TRAF_dom"/>
</dbReference>
<dbReference type="PROSITE" id="PS50144">
    <property type="entry name" value="MATH"/>
    <property type="match status" value="1"/>
</dbReference>
<feature type="domain" description="MATH" evidence="10">
    <location>
        <begin position="421"/>
        <end position="572"/>
    </location>
</feature>
<evidence type="ECO:0000313" key="13">
    <source>
        <dbReference type="Proteomes" id="UP000728185"/>
    </source>
</evidence>
<comment type="caution">
    <text evidence="12">The sequence shown here is derived from an EMBL/GenBank/DDBJ whole genome shotgun (WGS) entry which is preliminary data.</text>
</comment>
<sequence length="580" mass="64099">MGKTEPQGDQGEAPIPSTPDSDLGKEKKPKKEKKERSKKSTKSKSDPNTGEEKQAVEDTPSKATVPAEEVPEKTEKKQEKSADGKPKKHRNKAEPSEPKESKDSNKQESTEKSSILPEATTNPVESTGCPPLEGMGAASMASGSTPGSMSSVSGAVRDSCEIIFIDELDAAYRCVLCGKPLRVPIRFENCGHRCCSSCLPNVLRSSRCPSDNTHLKQDHIKMDKEFQLQMDNLAVRCTFSPNGCPWTGKLAQMGSHLSHCGFRVIVCPNGCGVEFEQRFVEQHLNNDCPKRSKKCKFCDSTLMAANELKHIGVCPKFPVSCPNGCKAHEIPRSQLTQHLTTECSKQDLPCPFAPHGCTFRGRKKKMDPHVAESSFEHLNLVNTSIQQMSVLLESQIKSLADVKALLTQQSKRITGLERCFGAAFTWKIDNYTEKLNLAKSGKQTTIFSPAFYTHRCGYRMAMSVCLFGSGEARGKFLSVFACLCRGDHDALLPWPFTNQLTFTLLDQHPDVTLRKPIEYTIKPNPTAEQNLFLGRPTGDRNACFGAPRFAKLEALKTSEYIVDDSLFLKLSLNLEEISPS</sequence>
<evidence type="ECO:0000259" key="11">
    <source>
        <dbReference type="PROSITE" id="PS50145"/>
    </source>
</evidence>
<keyword evidence="4" id="KW-0677">Repeat</keyword>
<dbReference type="Proteomes" id="UP000728185">
    <property type="component" value="Unassembled WGS sequence"/>
</dbReference>
<dbReference type="PROSITE" id="PS50145">
    <property type="entry name" value="ZF_TRAF"/>
    <property type="match status" value="2"/>
</dbReference>
<feature type="domain" description="RING-type" evidence="9">
    <location>
        <begin position="174"/>
        <end position="212"/>
    </location>
</feature>